<reference evidence="2" key="1">
    <citation type="journal article" date="2019" name="Int. J. Syst. Evol. Microbiol.">
        <title>The Global Catalogue of Microorganisms (GCM) 10K type strain sequencing project: providing services to taxonomists for standard genome sequencing and annotation.</title>
        <authorList>
            <consortium name="The Broad Institute Genomics Platform"/>
            <consortium name="The Broad Institute Genome Sequencing Center for Infectious Disease"/>
            <person name="Wu L."/>
            <person name="Ma J."/>
        </authorList>
    </citation>
    <scope>NUCLEOTIDE SEQUENCE [LARGE SCALE GENOMIC DNA]</scope>
    <source>
        <strain evidence="2">CCUG 55608</strain>
    </source>
</reference>
<sequence length="749" mass="83371">MPRSSLTVPVSMEQPVTDEMLLEAPNDEAIRYYIPRHRLATRRVDLQQQFRVSLEQFIDADGGQLIVFLDKFPAPAIENAVGNARQVETQPTVAIEFKVDAITKLLGFSEVTQQMNELKAVLKVTSFAEFNQLFQALTTSSYETKLVVNSLVSLAYPANKPVDINQLDPALHKPYLVLKGLENYDANGTGYAEVSLSVRNRELYPDALFQASPDLPPCGRNTNSSRTWIEIFDNQQQYIYGFCAFGKASDLDRLWASFPQGPDMPTSIYIVLNDRRKQQQFVSNEVLLRADQITSGERLYVLEKEVFSSRIDFVFPETLHSYIYRKAGGHGPGRSGFIKYTVTWKGNEYAYFQDEVRPDHFLYLPDSFKLAQVEGPVRVPWLWVNFEGRNLSDLKAKIQYRLAGHVDVERIQDAARKLLDKVEGGAVDGLVFELLNSADEATYKLTLPGLNVSADRPDAIIDPGNYIEDALPALSIDDFRNVFNLLLSPDERDITLRGQVNLKLGGLLIPPIPVSIRLSDIAGEVFDISQTIDAAAGSIAVSVKNAIESPVLMLGLGVEIQAGKVFLPAHAAGEGLTFPRQIAAGETLVFNVIPDAPIPDWTAPEVVLDWEDLTILPDSAALYDSIVSKSVHASFEKAITIKVHAFSDDPTISDIGIKFRSSETGPVLLTTTFPRPQQPEENQLLQTVGKTLNLPLPLQDYIRDLPTFGQYWYQLTVYRPSGDAVGQWVLDSSDFINLTTDKLPVLTVI</sequence>
<dbReference type="RefSeq" id="WP_265991543.1">
    <property type="nucleotide sequence ID" value="NZ_CP110973.1"/>
</dbReference>
<dbReference type="EMBL" id="JBHTLP010000008">
    <property type="protein sequence ID" value="MFD1141239.1"/>
    <property type="molecule type" value="Genomic_DNA"/>
</dbReference>
<protein>
    <submittedName>
        <fullName evidence="1">Uncharacterized protein</fullName>
    </submittedName>
</protein>
<gene>
    <name evidence="1" type="ORF">ACFQ4C_08975</name>
</gene>
<proteinExistence type="predicted"/>
<dbReference type="Proteomes" id="UP001597116">
    <property type="component" value="Unassembled WGS sequence"/>
</dbReference>
<comment type="caution">
    <text evidence="1">The sequence shown here is derived from an EMBL/GenBank/DDBJ whole genome shotgun (WGS) entry which is preliminary data.</text>
</comment>
<evidence type="ECO:0000313" key="2">
    <source>
        <dbReference type="Proteomes" id="UP001597116"/>
    </source>
</evidence>
<name>A0ABW3QI00_9BACT</name>
<keyword evidence="2" id="KW-1185">Reference proteome</keyword>
<evidence type="ECO:0000313" key="1">
    <source>
        <dbReference type="EMBL" id="MFD1141239.1"/>
    </source>
</evidence>
<accession>A0ABW3QI00</accession>
<organism evidence="1 2">
    <name type="scientific">Larkinella insperata</name>
    <dbReference type="NCBI Taxonomy" id="332158"/>
    <lineage>
        <taxon>Bacteria</taxon>
        <taxon>Pseudomonadati</taxon>
        <taxon>Bacteroidota</taxon>
        <taxon>Cytophagia</taxon>
        <taxon>Cytophagales</taxon>
        <taxon>Spirosomataceae</taxon>
        <taxon>Larkinella</taxon>
    </lineage>
</organism>